<comment type="caution">
    <text evidence="2">The sequence shown here is derived from an EMBL/GenBank/DDBJ whole genome shotgun (WGS) entry which is preliminary data.</text>
</comment>
<dbReference type="EMBL" id="JACGWX010000001">
    <property type="protein sequence ID" value="MBA8846723.1"/>
    <property type="molecule type" value="Genomic_DNA"/>
</dbReference>
<name>A0A839E6F1_9MICO</name>
<gene>
    <name evidence="2" type="ORF">FHX53_000287</name>
</gene>
<dbReference type="RefSeq" id="WP_182489519.1">
    <property type="nucleotide sequence ID" value="NZ_BAAAOV010000002.1"/>
</dbReference>
<proteinExistence type="predicted"/>
<organism evidence="2 3">
    <name type="scientific">Microcella alkalica</name>
    <dbReference type="NCBI Taxonomy" id="355930"/>
    <lineage>
        <taxon>Bacteria</taxon>
        <taxon>Bacillati</taxon>
        <taxon>Actinomycetota</taxon>
        <taxon>Actinomycetes</taxon>
        <taxon>Micrococcales</taxon>
        <taxon>Microbacteriaceae</taxon>
        <taxon>Microcella</taxon>
    </lineage>
</organism>
<feature type="transmembrane region" description="Helical" evidence="1">
    <location>
        <begin position="161"/>
        <end position="179"/>
    </location>
</feature>
<feature type="transmembrane region" description="Helical" evidence="1">
    <location>
        <begin position="109"/>
        <end position="129"/>
    </location>
</feature>
<evidence type="ECO:0000313" key="2">
    <source>
        <dbReference type="EMBL" id="MBA8846723.1"/>
    </source>
</evidence>
<feature type="transmembrane region" description="Helical" evidence="1">
    <location>
        <begin position="48"/>
        <end position="70"/>
    </location>
</feature>
<accession>A0A839E6F1</accession>
<evidence type="ECO:0000256" key="1">
    <source>
        <dbReference type="SAM" id="Phobius"/>
    </source>
</evidence>
<keyword evidence="1" id="KW-0472">Membrane</keyword>
<protein>
    <submittedName>
        <fullName evidence="2">Uncharacterized protein</fullName>
    </submittedName>
</protein>
<dbReference type="Proteomes" id="UP000585905">
    <property type="component" value="Unassembled WGS sequence"/>
</dbReference>
<feature type="transmembrane region" description="Helical" evidence="1">
    <location>
        <begin position="82"/>
        <end position="102"/>
    </location>
</feature>
<dbReference type="AlphaFoldDB" id="A0A839E6F1"/>
<feature type="transmembrane region" description="Helical" evidence="1">
    <location>
        <begin position="191"/>
        <end position="211"/>
    </location>
</feature>
<keyword evidence="1" id="KW-0812">Transmembrane</keyword>
<evidence type="ECO:0000313" key="3">
    <source>
        <dbReference type="Proteomes" id="UP000585905"/>
    </source>
</evidence>
<keyword evidence="1" id="KW-1133">Transmembrane helix</keyword>
<reference evidence="2 3" key="1">
    <citation type="submission" date="2020-07" db="EMBL/GenBank/DDBJ databases">
        <title>Sequencing the genomes of 1000 actinobacteria strains.</title>
        <authorList>
            <person name="Klenk H.-P."/>
        </authorList>
    </citation>
    <scope>NUCLEOTIDE SEQUENCE [LARGE SCALE GENOMIC DNA]</scope>
    <source>
        <strain evidence="2 3">DSM 19663</strain>
    </source>
</reference>
<sequence>MSSSRTGMRYTIPEESTLGGSLRRAGARSSVRRGTATSTHASALGSGFLGIGMAIIAALQSIIGVGLFFLRAEEYPSLLPGLGAWLLLLVTFLGLIVTISATGERLPDWLYAFFLAALAAVVWLDFMTIAPLGDIGRYATASVSAGFVLLIVVTLRAGWEVLVATGALGLAFVVAIMLTTPLTPVTIPHQLVTLALAVAPGITGVLLVAGFERMLKRELDRVLVQSTVTAPRLAVGMLASEELARLDLAAEELLDAVAVGGTPLPLPPEYSSRAATLATELRLHLLEGRRETWLFHAVAESEQLGRRVTISDPGTLAGLLDDVQRDALLAALWMLGADPLGSTPAESVTVELGPMSSGRVDSDGRSIIPIRLEIAGLRRNRVDPGVWEALDRVGRYSDSTASSIVRIEIDCPVENPVDAGRTT</sequence>
<feature type="transmembrane region" description="Helical" evidence="1">
    <location>
        <begin position="135"/>
        <end position="154"/>
    </location>
</feature>
<keyword evidence="3" id="KW-1185">Reference proteome</keyword>